<keyword evidence="5" id="KW-0539">Nucleus</keyword>
<reference evidence="7 8" key="2">
    <citation type="journal article" date="2012" name="PLoS Pathog.">
        <title>Diverse lifestyles and strategies of plant pathogenesis encoded in the genomes of eighteen Dothideomycetes fungi.</title>
        <authorList>
            <person name="Ohm R.A."/>
            <person name="Feau N."/>
            <person name="Henrissat B."/>
            <person name="Schoch C.L."/>
            <person name="Horwitz B.A."/>
            <person name="Barry K.W."/>
            <person name="Condon B.J."/>
            <person name="Copeland A.C."/>
            <person name="Dhillon B."/>
            <person name="Glaser F."/>
            <person name="Hesse C.N."/>
            <person name="Kosti I."/>
            <person name="LaButti K."/>
            <person name="Lindquist E.A."/>
            <person name="Lucas S."/>
            <person name="Salamov A.A."/>
            <person name="Bradshaw R.E."/>
            <person name="Ciuffetti L."/>
            <person name="Hamelin R.C."/>
            <person name="Kema G.H.J."/>
            <person name="Lawrence C."/>
            <person name="Scott J.A."/>
            <person name="Spatafora J.W."/>
            <person name="Turgeon B.G."/>
            <person name="de Wit P.J.G.M."/>
            <person name="Zhong S."/>
            <person name="Goodwin S.B."/>
            <person name="Grigoriev I.V."/>
        </authorList>
    </citation>
    <scope>NUCLEOTIDE SEQUENCE [LARGE SCALE GENOMIC DNA]</scope>
    <source>
        <strain evidence="8">NZE10 / CBS 128990</strain>
    </source>
</reference>
<reference evidence="8" key="1">
    <citation type="journal article" date="2012" name="PLoS Genet.">
        <title>The genomes of the fungal plant pathogens Cladosporium fulvum and Dothistroma septosporum reveal adaptation to different hosts and lifestyles but also signatures of common ancestry.</title>
        <authorList>
            <person name="de Wit P.J.G.M."/>
            <person name="van der Burgt A."/>
            <person name="Oekmen B."/>
            <person name="Stergiopoulos I."/>
            <person name="Abd-Elsalam K.A."/>
            <person name="Aerts A.L."/>
            <person name="Bahkali A.H."/>
            <person name="Beenen H.G."/>
            <person name="Chettri P."/>
            <person name="Cox M.P."/>
            <person name="Datema E."/>
            <person name="de Vries R.P."/>
            <person name="Dhillon B."/>
            <person name="Ganley A.R."/>
            <person name="Griffiths S.A."/>
            <person name="Guo Y."/>
            <person name="Hamelin R.C."/>
            <person name="Henrissat B."/>
            <person name="Kabir M.S."/>
            <person name="Jashni M.K."/>
            <person name="Kema G."/>
            <person name="Klaubauf S."/>
            <person name="Lapidus A."/>
            <person name="Levasseur A."/>
            <person name="Lindquist E."/>
            <person name="Mehrabi R."/>
            <person name="Ohm R.A."/>
            <person name="Owen T.J."/>
            <person name="Salamov A."/>
            <person name="Schwelm A."/>
            <person name="Schijlen E."/>
            <person name="Sun H."/>
            <person name="van den Burg H.A."/>
            <person name="van Ham R.C.H.J."/>
            <person name="Zhang S."/>
            <person name="Goodwin S.B."/>
            <person name="Grigoriev I.V."/>
            <person name="Collemare J."/>
            <person name="Bradshaw R.E."/>
        </authorList>
    </citation>
    <scope>NUCLEOTIDE SEQUENCE [LARGE SCALE GENOMIC DNA]</scope>
    <source>
        <strain evidence="8">NZE10 / CBS 128990</strain>
    </source>
</reference>
<dbReference type="InterPro" id="IPR007219">
    <property type="entry name" value="XnlR_reg_dom"/>
</dbReference>
<name>M2WNP7_DOTSN</name>
<feature type="domain" description="Xylanolytic transcriptional activator regulatory" evidence="6">
    <location>
        <begin position="132"/>
        <end position="206"/>
    </location>
</feature>
<dbReference type="GO" id="GO:0005634">
    <property type="term" value="C:nucleus"/>
    <property type="evidence" value="ECO:0007669"/>
    <property type="project" value="UniProtKB-SubCell"/>
</dbReference>
<accession>M2WNP7</accession>
<sequence length="508" mass="57038">MSDDMLRSLTDTNLEWPSPPRLRYLVNVALSTVCKVWHIVRRSVVLASVNAVIHNPSSIDWLSACRLWILLALGEAYSSRCTLPDCAFPGAKYFARAMAMVHIPNERPRLALVEIYILLSIFASNLNRRHTATFMASYALRVSIILGLHIEISEVQLQDRQLREHRCRLWWTSYCFDRMWASKIGWPPSIQDQSIEIGLPSDNGLPTEAELDLHDAEHITFVVRLTQLTNNAVGSLYVRKRQPTSFSERVRTALKAVSDWANDLPPRLQLRPEDSGVPNERHVLYMHLSFNQSVIVTTRPILLHLLKQRKTDSQTDKASAPLSESALSLTTACIRCARNSLSLLKRAWTDGTIAAFDYFSTQYIFASATILALSCLLQSPGWTNDSEEFLLAVQFLQELDRNGNYAAKEYYTHIEALKVVVTDAINERTQGSSSTDTTTTFGGLSGSQVVAVPDYTTPTASDGSLQYPPLQDFLNQPAIDLDFMETGGSWLDWNDIAWPELAPMNGTL</sequence>
<keyword evidence="8" id="KW-1185">Reference proteome</keyword>
<organism evidence="7 8">
    <name type="scientific">Dothistroma septosporum (strain NZE10 / CBS 128990)</name>
    <name type="common">Red band needle blight fungus</name>
    <name type="synonym">Mycosphaerella pini</name>
    <dbReference type="NCBI Taxonomy" id="675120"/>
    <lineage>
        <taxon>Eukaryota</taxon>
        <taxon>Fungi</taxon>
        <taxon>Dikarya</taxon>
        <taxon>Ascomycota</taxon>
        <taxon>Pezizomycotina</taxon>
        <taxon>Dothideomycetes</taxon>
        <taxon>Dothideomycetidae</taxon>
        <taxon>Mycosphaerellales</taxon>
        <taxon>Mycosphaerellaceae</taxon>
        <taxon>Dothistroma</taxon>
    </lineage>
</organism>
<dbReference type="OMA" id="MRMAIVM"/>
<dbReference type="Pfam" id="PF04082">
    <property type="entry name" value="Fungal_trans"/>
    <property type="match status" value="1"/>
</dbReference>
<keyword evidence="2" id="KW-0805">Transcription regulation</keyword>
<evidence type="ECO:0000256" key="5">
    <source>
        <dbReference type="ARBA" id="ARBA00023242"/>
    </source>
</evidence>
<dbReference type="HOGENOM" id="CLU_006926_1_1_1"/>
<keyword evidence="3" id="KW-0238">DNA-binding</keyword>
<evidence type="ECO:0000256" key="1">
    <source>
        <dbReference type="ARBA" id="ARBA00004123"/>
    </source>
</evidence>
<dbReference type="GO" id="GO:0008270">
    <property type="term" value="F:zinc ion binding"/>
    <property type="evidence" value="ECO:0007669"/>
    <property type="project" value="InterPro"/>
</dbReference>
<evidence type="ECO:0000313" key="8">
    <source>
        <dbReference type="Proteomes" id="UP000016933"/>
    </source>
</evidence>
<evidence type="ECO:0000256" key="2">
    <source>
        <dbReference type="ARBA" id="ARBA00023015"/>
    </source>
</evidence>
<dbReference type="SMART" id="SM00906">
    <property type="entry name" value="Fungal_trans"/>
    <property type="match status" value="1"/>
</dbReference>
<evidence type="ECO:0000259" key="6">
    <source>
        <dbReference type="SMART" id="SM00906"/>
    </source>
</evidence>
<proteinExistence type="predicted"/>
<keyword evidence="4" id="KW-0804">Transcription</keyword>
<dbReference type="CDD" id="cd12148">
    <property type="entry name" value="fungal_TF_MHR"/>
    <property type="match status" value="1"/>
</dbReference>
<evidence type="ECO:0000256" key="4">
    <source>
        <dbReference type="ARBA" id="ARBA00023163"/>
    </source>
</evidence>
<dbReference type="OrthoDB" id="3266505at2759"/>
<dbReference type="GO" id="GO:0045944">
    <property type="term" value="P:positive regulation of transcription by RNA polymerase II"/>
    <property type="evidence" value="ECO:0007669"/>
    <property type="project" value="TreeGrafter"/>
</dbReference>
<protein>
    <recommendedName>
        <fullName evidence="6">Xylanolytic transcriptional activator regulatory domain-containing protein</fullName>
    </recommendedName>
</protein>
<dbReference type="GO" id="GO:0006351">
    <property type="term" value="P:DNA-templated transcription"/>
    <property type="evidence" value="ECO:0007669"/>
    <property type="project" value="InterPro"/>
</dbReference>
<dbReference type="eggNOG" id="ENOG502RZ2S">
    <property type="taxonomic scope" value="Eukaryota"/>
</dbReference>
<dbReference type="GO" id="GO:0043565">
    <property type="term" value="F:sequence-specific DNA binding"/>
    <property type="evidence" value="ECO:0007669"/>
    <property type="project" value="TreeGrafter"/>
</dbReference>
<dbReference type="InterPro" id="IPR051711">
    <property type="entry name" value="Stress_Response_Reg"/>
</dbReference>
<evidence type="ECO:0000256" key="3">
    <source>
        <dbReference type="ARBA" id="ARBA00023125"/>
    </source>
</evidence>
<dbReference type="AlphaFoldDB" id="M2WNP7"/>
<dbReference type="Proteomes" id="UP000016933">
    <property type="component" value="Unassembled WGS sequence"/>
</dbReference>
<evidence type="ECO:0000313" key="7">
    <source>
        <dbReference type="EMBL" id="EME43638.1"/>
    </source>
</evidence>
<dbReference type="PANTHER" id="PTHR47540:SF6">
    <property type="entry name" value="ZN(II)2CYS6 TRANSCRIPTION FACTOR (EUROFUNG)"/>
    <property type="match status" value="1"/>
</dbReference>
<dbReference type="STRING" id="675120.M2WNP7"/>
<comment type="subcellular location">
    <subcellularLocation>
        <location evidence="1">Nucleus</location>
    </subcellularLocation>
</comment>
<dbReference type="EMBL" id="KB446540">
    <property type="protein sequence ID" value="EME43638.1"/>
    <property type="molecule type" value="Genomic_DNA"/>
</dbReference>
<gene>
    <name evidence="7" type="ORF">DOTSEDRAFT_72863</name>
</gene>
<dbReference type="PANTHER" id="PTHR47540">
    <property type="entry name" value="THIAMINE REPRESSIBLE GENES REGULATORY PROTEIN THI5"/>
    <property type="match status" value="1"/>
</dbReference>